<dbReference type="Proteomes" id="UP000594261">
    <property type="component" value="Chromosome 10"/>
</dbReference>
<dbReference type="SUPFAM" id="SSF53098">
    <property type="entry name" value="Ribonuclease H-like"/>
    <property type="match status" value="1"/>
</dbReference>
<accession>A0A7N2RC70</accession>
<dbReference type="InterPro" id="IPR052929">
    <property type="entry name" value="RNase_H-like_EbsB-rel"/>
</dbReference>
<reference evidence="2" key="2">
    <citation type="submission" date="2021-01" db="UniProtKB">
        <authorList>
            <consortium name="EnsemblPlants"/>
        </authorList>
    </citation>
    <scope>IDENTIFICATION</scope>
</reference>
<sequence>MSGNHLHEFLAAQDLEPALPLPQVLRQWCPPKANQYKVNFDASVFKEPNLAGIGVIIHDWRGEVIAALSMPIPLSHNVNELKALACRRAVQFAGEIGLRKVIFEGDSSVVINAQSQGSGYFASWEYH</sequence>
<dbReference type="InterPro" id="IPR044730">
    <property type="entry name" value="RNase_H-like_dom_plant"/>
</dbReference>
<dbReference type="Gramene" id="QL10p042493:mrna">
    <property type="protein sequence ID" value="QL10p042493:mrna:CDS:1"/>
    <property type="gene ID" value="QL10p042493"/>
</dbReference>
<dbReference type="CDD" id="cd06222">
    <property type="entry name" value="RNase_H_like"/>
    <property type="match status" value="1"/>
</dbReference>
<dbReference type="AlphaFoldDB" id="A0A7N2RC70"/>
<dbReference type="InParanoid" id="A0A7N2RC70"/>
<dbReference type="PANTHER" id="PTHR47074:SF48">
    <property type="entry name" value="POLYNUCLEOTIDYL TRANSFERASE, RIBONUCLEASE H-LIKE SUPERFAMILY PROTEIN"/>
    <property type="match status" value="1"/>
</dbReference>
<evidence type="ECO:0000259" key="1">
    <source>
        <dbReference type="Pfam" id="PF13456"/>
    </source>
</evidence>
<keyword evidence="3" id="KW-1185">Reference proteome</keyword>
<dbReference type="OMA" id="NICYTIR"/>
<dbReference type="Pfam" id="PF13456">
    <property type="entry name" value="RVT_3"/>
    <property type="match status" value="1"/>
</dbReference>
<dbReference type="PANTHER" id="PTHR47074">
    <property type="entry name" value="BNAC02G40300D PROTEIN"/>
    <property type="match status" value="1"/>
</dbReference>
<evidence type="ECO:0000313" key="2">
    <source>
        <dbReference type="EnsemblPlants" id="QL10p042493:mrna:CDS:1"/>
    </source>
</evidence>
<dbReference type="GO" id="GO:0003676">
    <property type="term" value="F:nucleic acid binding"/>
    <property type="evidence" value="ECO:0007669"/>
    <property type="project" value="InterPro"/>
</dbReference>
<dbReference type="EMBL" id="LRBV02000010">
    <property type="status" value="NOT_ANNOTATED_CDS"/>
    <property type="molecule type" value="Genomic_DNA"/>
</dbReference>
<reference evidence="2 3" key="1">
    <citation type="journal article" date="2016" name="G3 (Bethesda)">
        <title>First Draft Assembly and Annotation of the Genome of a California Endemic Oak Quercus lobata Nee (Fagaceae).</title>
        <authorList>
            <person name="Sork V.L."/>
            <person name="Fitz-Gibbon S.T."/>
            <person name="Puiu D."/>
            <person name="Crepeau M."/>
            <person name="Gugger P.F."/>
            <person name="Sherman R."/>
            <person name="Stevens K."/>
            <person name="Langley C.H."/>
            <person name="Pellegrini M."/>
            <person name="Salzberg S.L."/>
        </authorList>
    </citation>
    <scope>NUCLEOTIDE SEQUENCE [LARGE SCALE GENOMIC DNA]</scope>
    <source>
        <strain evidence="2 3">cv. SW786</strain>
    </source>
</reference>
<evidence type="ECO:0000313" key="3">
    <source>
        <dbReference type="Proteomes" id="UP000594261"/>
    </source>
</evidence>
<organism evidence="2 3">
    <name type="scientific">Quercus lobata</name>
    <name type="common">Valley oak</name>
    <dbReference type="NCBI Taxonomy" id="97700"/>
    <lineage>
        <taxon>Eukaryota</taxon>
        <taxon>Viridiplantae</taxon>
        <taxon>Streptophyta</taxon>
        <taxon>Embryophyta</taxon>
        <taxon>Tracheophyta</taxon>
        <taxon>Spermatophyta</taxon>
        <taxon>Magnoliopsida</taxon>
        <taxon>eudicotyledons</taxon>
        <taxon>Gunneridae</taxon>
        <taxon>Pentapetalae</taxon>
        <taxon>rosids</taxon>
        <taxon>fabids</taxon>
        <taxon>Fagales</taxon>
        <taxon>Fagaceae</taxon>
        <taxon>Quercus</taxon>
    </lineage>
</organism>
<name>A0A7N2RC70_QUELO</name>
<proteinExistence type="predicted"/>
<dbReference type="InterPro" id="IPR012337">
    <property type="entry name" value="RNaseH-like_sf"/>
</dbReference>
<dbReference type="GO" id="GO:0004523">
    <property type="term" value="F:RNA-DNA hybrid ribonuclease activity"/>
    <property type="evidence" value="ECO:0007669"/>
    <property type="project" value="InterPro"/>
</dbReference>
<protein>
    <recommendedName>
        <fullName evidence="1">RNase H type-1 domain-containing protein</fullName>
    </recommendedName>
</protein>
<dbReference type="Gene3D" id="3.30.420.10">
    <property type="entry name" value="Ribonuclease H-like superfamily/Ribonuclease H"/>
    <property type="match status" value="1"/>
</dbReference>
<dbReference type="InterPro" id="IPR036397">
    <property type="entry name" value="RNaseH_sf"/>
</dbReference>
<dbReference type="EnsemblPlants" id="QL10p042493:mrna">
    <property type="protein sequence ID" value="QL10p042493:mrna:CDS:1"/>
    <property type="gene ID" value="QL10p042493"/>
</dbReference>
<feature type="domain" description="RNase H type-1" evidence="1">
    <location>
        <begin position="39"/>
        <end position="116"/>
    </location>
</feature>
<dbReference type="InterPro" id="IPR002156">
    <property type="entry name" value="RNaseH_domain"/>
</dbReference>